<dbReference type="InterPro" id="IPR036908">
    <property type="entry name" value="RlpA-like_sf"/>
</dbReference>
<feature type="chain" id="PRO_5046502572" description="Lytic transglycosylase MltA domain-containing protein" evidence="1">
    <location>
        <begin position="21"/>
        <end position="368"/>
    </location>
</feature>
<feature type="domain" description="Lytic transglycosylase MltA" evidence="2">
    <location>
        <begin position="146"/>
        <end position="252"/>
    </location>
</feature>
<dbReference type="EMBL" id="BSSV01000001">
    <property type="protein sequence ID" value="GLX83931.1"/>
    <property type="molecule type" value="Genomic_DNA"/>
</dbReference>
<name>A0ABQ6HBT9_9GAMM</name>
<gene>
    <name evidence="3" type="ORF">tloyanaT_01830</name>
</gene>
<reference evidence="3 4" key="1">
    <citation type="submission" date="2023-03" db="EMBL/GenBank/DDBJ databases">
        <title>Thalassotalea loyana LMG 22536T draft genome sequence.</title>
        <authorList>
            <person name="Sawabe T."/>
        </authorList>
    </citation>
    <scope>NUCLEOTIDE SEQUENCE [LARGE SCALE GENOMIC DNA]</scope>
    <source>
        <strain evidence="3 4">LMG 22536</strain>
    </source>
</reference>
<protein>
    <recommendedName>
        <fullName evidence="2">Lytic transglycosylase MltA domain-containing protein</fullName>
    </recommendedName>
</protein>
<accession>A0ABQ6HBT9</accession>
<dbReference type="Pfam" id="PF03562">
    <property type="entry name" value="MltA"/>
    <property type="match status" value="1"/>
</dbReference>
<sequence length="368" mass="42224">MLKQAISLIIVALSFFSVHAYSNIFIKQTNVDIPPFAKLNTDDLCKVAQSVVDYQSIEQSDYAWRETPLIPDEFSPERVKDTLTFICKLVKEGRGDLLTNTDFLNQHFTFYQWMPDLVKAGELATASKNKRKAEMLNAIPSDKIFLTKYYTKRLLGSDVKTAEFPVALYQLPYDEIGMSKKEAVEKKNTLTRFKYTRQEIISGILEQKNLAKPLIWLSEEGLHDVLLQGTGVLDVDGKIRYFNVHRNNGIAYDYTLGKSEQARYWYFSEVNGIKGYGHAIESKIDLMPRVSFAGNIKQLGLGKLIVVGFNDKKLRRSFMGVLADEGGAFDNNLFQLDWLVESYFGWHDYHQSNKQYPDYANAWLLIKK</sequence>
<dbReference type="SUPFAM" id="SSF50685">
    <property type="entry name" value="Barwin-like endoglucanases"/>
    <property type="match status" value="1"/>
</dbReference>
<keyword evidence="1" id="KW-0732">Signal</keyword>
<dbReference type="Gene3D" id="2.40.240.50">
    <property type="entry name" value="Barwin-like endoglucanases"/>
    <property type="match status" value="1"/>
</dbReference>
<dbReference type="Proteomes" id="UP001157134">
    <property type="component" value="Unassembled WGS sequence"/>
</dbReference>
<proteinExistence type="predicted"/>
<evidence type="ECO:0000313" key="4">
    <source>
        <dbReference type="Proteomes" id="UP001157134"/>
    </source>
</evidence>
<dbReference type="InterPro" id="IPR005300">
    <property type="entry name" value="MltA_B"/>
</dbReference>
<evidence type="ECO:0000259" key="2">
    <source>
        <dbReference type="Pfam" id="PF03562"/>
    </source>
</evidence>
<comment type="caution">
    <text evidence="3">The sequence shown here is derived from an EMBL/GenBank/DDBJ whole genome shotgun (WGS) entry which is preliminary data.</text>
</comment>
<organism evidence="3 4">
    <name type="scientific">Thalassotalea loyana</name>
    <dbReference type="NCBI Taxonomy" id="280483"/>
    <lineage>
        <taxon>Bacteria</taxon>
        <taxon>Pseudomonadati</taxon>
        <taxon>Pseudomonadota</taxon>
        <taxon>Gammaproteobacteria</taxon>
        <taxon>Alteromonadales</taxon>
        <taxon>Colwelliaceae</taxon>
        <taxon>Thalassotalea</taxon>
    </lineage>
</organism>
<keyword evidence="4" id="KW-1185">Reference proteome</keyword>
<feature type="signal peptide" evidence="1">
    <location>
        <begin position="1"/>
        <end position="20"/>
    </location>
</feature>
<evidence type="ECO:0000313" key="3">
    <source>
        <dbReference type="EMBL" id="GLX83931.1"/>
    </source>
</evidence>
<evidence type="ECO:0000256" key="1">
    <source>
        <dbReference type="SAM" id="SignalP"/>
    </source>
</evidence>
<dbReference type="RefSeq" id="WP_284295478.1">
    <property type="nucleotide sequence ID" value="NZ_BSSV01000001.1"/>
</dbReference>